<dbReference type="PANTHER" id="PTHR11228:SF7">
    <property type="entry name" value="PQQA PEPTIDE CYCLASE"/>
    <property type="match status" value="1"/>
</dbReference>
<dbReference type="PROSITE" id="PS51918">
    <property type="entry name" value="RADICAL_SAM"/>
    <property type="match status" value="1"/>
</dbReference>
<name>A0A2A5RNI0_9LACT</name>
<gene>
    <name evidence="6" type="ORF">RT41_GL000712</name>
</gene>
<evidence type="ECO:0000256" key="2">
    <source>
        <dbReference type="ARBA" id="ARBA00022723"/>
    </source>
</evidence>
<evidence type="ECO:0000256" key="1">
    <source>
        <dbReference type="ARBA" id="ARBA00022691"/>
    </source>
</evidence>
<dbReference type="InterPro" id="IPR007197">
    <property type="entry name" value="rSAM"/>
</dbReference>
<dbReference type="InterPro" id="IPR050377">
    <property type="entry name" value="Radical_SAM_PqqE_MftC-like"/>
</dbReference>
<evidence type="ECO:0000256" key="4">
    <source>
        <dbReference type="ARBA" id="ARBA00023014"/>
    </source>
</evidence>
<dbReference type="AlphaFoldDB" id="A0A2A5RNI0"/>
<dbReference type="EMBL" id="JXJU01000002">
    <property type="protein sequence ID" value="PCS00922.1"/>
    <property type="molecule type" value="Genomic_DNA"/>
</dbReference>
<protein>
    <recommendedName>
        <fullName evidence="5">Radical SAM core domain-containing protein</fullName>
    </recommendedName>
</protein>
<dbReference type="InterPro" id="IPR013785">
    <property type="entry name" value="Aldolase_TIM"/>
</dbReference>
<keyword evidence="1" id="KW-0949">S-adenosyl-L-methionine</keyword>
<feature type="domain" description="Radical SAM core" evidence="5">
    <location>
        <begin position="1"/>
        <end position="88"/>
    </location>
</feature>
<keyword evidence="2" id="KW-0479">Metal-binding</keyword>
<dbReference type="SUPFAM" id="SSF102114">
    <property type="entry name" value="Radical SAM enzymes"/>
    <property type="match status" value="1"/>
</dbReference>
<comment type="caution">
    <text evidence="6">The sequence shown here is derived from an EMBL/GenBank/DDBJ whole genome shotgun (WGS) entry which is preliminary data.</text>
</comment>
<keyword evidence="7" id="KW-1185">Reference proteome</keyword>
<dbReference type="Gene3D" id="3.20.20.70">
    <property type="entry name" value="Aldolase class I"/>
    <property type="match status" value="1"/>
</dbReference>
<accession>A0A2A5RNI0</accession>
<dbReference type="Proteomes" id="UP000218181">
    <property type="component" value="Unassembled WGS sequence"/>
</dbReference>
<evidence type="ECO:0000256" key="3">
    <source>
        <dbReference type="ARBA" id="ARBA00023004"/>
    </source>
</evidence>
<dbReference type="CDD" id="cd01335">
    <property type="entry name" value="Radical_SAM"/>
    <property type="match status" value="1"/>
</dbReference>
<evidence type="ECO:0000313" key="6">
    <source>
        <dbReference type="EMBL" id="PCS00922.1"/>
    </source>
</evidence>
<dbReference type="GO" id="GO:0046872">
    <property type="term" value="F:metal ion binding"/>
    <property type="evidence" value="ECO:0007669"/>
    <property type="project" value="UniProtKB-KW"/>
</dbReference>
<dbReference type="GO" id="GO:0003824">
    <property type="term" value="F:catalytic activity"/>
    <property type="evidence" value="ECO:0007669"/>
    <property type="project" value="InterPro"/>
</dbReference>
<organism evidence="6 7">
    <name type="scientific">Lactococcus fujiensis JCM 16395</name>
    <dbReference type="NCBI Taxonomy" id="1291764"/>
    <lineage>
        <taxon>Bacteria</taxon>
        <taxon>Bacillati</taxon>
        <taxon>Bacillota</taxon>
        <taxon>Bacilli</taxon>
        <taxon>Lactobacillales</taxon>
        <taxon>Streptococcaceae</taxon>
        <taxon>Lactococcus</taxon>
    </lineage>
</organism>
<sequence>MTIEKLDSLLEELDSLGVPRVAVTGGEPFRREDTLEILKRFDQYNFVKILNTNGTLITDKIAEKLSHLHLDRICVTLDGSTAEIHESQ</sequence>
<evidence type="ECO:0000259" key="5">
    <source>
        <dbReference type="PROSITE" id="PS51918"/>
    </source>
</evidence>
<keyword evidence="3" id="KW-0408">Iron</keyword>
<evidence type="ECO:0000313" key="7">
    <source>
        <dbReference type="Proteomes" id="UP000218181"/>
    </source>
</evidence>
<dbReference type="PANTHER" id="PTHR11228">
    <property type="entry name" value="RADICAL SAM DOMAIN PROTEIN"/>
    <property type="match status" value="1"/>
</dbReference>
<reference evidence="6 7" key="1">
    <citation type="submission" date="2014-12" db="EMBL/GenBank/DDBJ databases">
        <title>Draft genome sequences of 10 type strains of Lactococcus.</title>
        <authorList>
            <person name="Sun Z."/>
            <person name="Zhong Z."/>
            <person name="Liu W."/>
            <person name="Zhang W."/>
            <person name="Zhang H."/>
        </authorList>
    </citation>
    <scope>NUCLEOTIDE SEQUENCE [LARGE SCALE GENOMIC DNA]</scope>
    <source>
        <strain evidence="6 7">JCM 16395</strain>
    </source>
</reference>
<dbReference type="STRING" id="1291764.GCA_001311235_01223"/>
<keyword evidence="4" id="KW-0411">Iron-sulfur</keyword>
<proteinExistence type="predicted"/>
<dbReference type="Pfam" id="PF04055">
    <property type="entry name" value="Radical_SAM"/>
    <property type="match status" value="1"/>
</dbReference>
<dbReference type="InterPro" id="IPR058240">
    <property type="entry name" value="rSAM_sf"/>
</dbReference>
<dbReference type="GO" id="GO:0051536">
    <property type="term" value="F:iron-sulfur cluster binding"/>
    <property type="evidence" value="ECO:0007669"/>
    <property type="project" value="UniProtKB-KW"/>
</dbReference>